<keyword evidence="5" id="KW-0411">Iron-sulfur</keyword>
<keyword evidence="4" id="KW-0408">Iron</keyword>
<dbReference type="PROSITE" id="PS51379">
    <property type="entry name" value="4FE4S_FER_2"/>
    <property type="match status" value="1"/>
</dbReference>
<dbReference type="GO" id="GO:0005886">
    <property type="term" value="C:plasma membrane"/>
    <property type="evidence" value="ECO:0007669"/>
    <property type="project" value="TreeGrafter"/>
</dbReference>
<accession>A0LQQ5</accession>
<evidence type="ECO:0000256" key="1">
    <source>
        <dbReference type="ARBA" id="ARBA00022485"/>
    </source>
</evidence>
<name>A0LQQ5_SYNFM</name>
<dbReference type="GO" id="GO:0016491">
    <property type="term" value="F:oxidoreductase activity"/>
    <property type="evidence" value="ECO:0007669"/>
    <property type="project" value="UniProtKB-KW"/>
</dbReference>
<proteinExistence type="predicted"/>
<keyword evidence="3" id="KW-0560">Oxidoreductase</keyword>
<gene>
    <name evidence="7" type="ordered locus">Sfum_4092</name>
</gene>
<dbReference type="PANTHER" id="PTHR43255">
    <property type="entry name" value="IRON-SULFUR-BINDING OXIDOREDUCTASE FADF-RELATED-RELATED"/>
    <property type="match status" value="1"/>
</dbReference>
<dbReference type="HOGENOM" id="CLU_1903310_0_0_7"/>
<dbReference type="KEGG" id="sfu:Sfum_4092"/>
<dbReference type="GO" id="GO:0046872">
    <property type="term" value="F:metal ion binding"/>
    <property type="evidence" value="ECO:0007669"/>
    <property type="project" value="UniProtKB-KW"/>
</dbReference>
<dbReference type="InterPro" id="IPR017900">
    <property type="entry name" value="4Fe4S_Fe_S_CS"/>
</dbReference>
<reference evidence="7 8" key="1">
    <citation type="submission" date="2006-10" db="EMBL/GenBank/DDBJ databases">
        <title>Complete sequence of Syntrophobacter fumaroxidans MPOB.</title>
        <authorList>
            <consortium name="US DOE Joint Genome Institute"/>
            <person name="Copeland A."/>
            <person name="Lucas S."/>
            <person name="Lapidus A."/>
            <person name="Barry K."/>
            <person name="Detter J.C."/>
            <person name="Glavina del Rio T."/>
            <person name="Hammon N."/>
            <person name="Israni S."/>
            <person name="Pitluck S."/>
            <person name="Goltsman E.G."/>
            <person name="Martinez M."/>
            <person name="Schmutz J."/>
            <person name="Larimer F."/>
            <person name="Land M."/>
            <person name="Hauser L."/>
            <person name="Kyrpides N."/>
            <person name="Kim E."/>
            <person name="Boone D.R."/>
            <person name="Brockman F."/>
            <person name="Culley D."/>
            <person name="Ferry J."/>
            <person name="Gunsalus R."/>
            <person name="McInerney M.J."/>
            <person name="Morrison M."/>
            <person name="Plugge C."/>
            <person name="Rohlin L."/>
            <person name="Scholten J."/>
            <person name="Sieber J."/>
            <person name="Stams A.J.M."/>
            <person name="Worm P."/>
            <person name="Henstra A.M."/>
            <person name="Richardson P."/>
        </authorList>
    </citation>
    <scope>NUCLEOTIDE SEQUENCE [LARGE SCALE GENOMIC DNA]</scope>
    <source>
        <strain evidence="8">DSM 10017 / MPOB</strain>
    </source>
</reference>
<dbReference type="GO" id="GO:0051539">
    <property type="term" value="F:4 iron, 4 sulfur cluster binding"/>
    <property type="evidence" value="ECO:0007669"/>
    <property type="project" value="UniProtKB-KW"/>
</dbReference>
<dbReference type="eggNOG" id="COG1150">
    <property type="taxonomic scope" value="Bacteria"/>
</dbReference>
<feature type="domain" description="4Fe-4S ferredoxin-type" evidence="6">
    <location>
        <begin position="32"/>
        <end position="63"/>
    </location>
</feature>
<evidence type="ECO:0000259" key="6">
    <source>
        <dbReference type="PROSITE" id="PS51379"/>
    </source>
</evidence>
<dbReference type="Proteomes" id="UP000001784">
    <property type="component" value="Chromosome"/>
</dbReference>
<evidence type="ECO:0000313" key="8">
    <source>
        <dbReference type="Proteomes" id="UP000001784"/>
    </source>
</evidence>
<evidence type="ECO:0000256" key="5">
    <source>
        <dbReference type="ARBA" id="ARBA00023014"/>
    </source>
</evidence>
<keyword evidence="2" id="KW-0479">Metal-binding</keyword>
<evidence type="ECO:0000256" key="2">
    <source>
        <dbReference type="ARBA" id="ARBA00022723"/>
    </source>
</evidence>
<keyword evidence="1" id="KW-0004">4Fe-4S</keyword>
<evidence type="ECO:0000313" key="7">
    <source>
        <dbReference type="EMBL" id="ABK19757.1"/>
    </source>
</evidence>
<dbReference type="Gene3D" id="1.10.1060.10">
    <property type="entry name" value="Alpha-helical ferredoxin"/>
    <property type="match status" value="1"/>
</dbReference>
<dbReference type="EMBL" id="CP000478">
    <property type="protein sequence ID" value="ABK19757.1"/>
    <property type="molecule type" value="Genomic_DNA"/>
</dbReference>
<organism evidence="7 8">
    <name type="scientific">Syntrophobacter fumaroxidans (strain DSM 10017 / MPOB)</name>
    <dbReference type="NCBI Taxonomy" id="335543"/>
    <lineage>
        <taxon>Bacteria</taxon>
        <taxon>Pseudomonadati</taxon>
        <taxon>Thermodesulfobacteriota</taxon>
        <taxon>Syntrophobacteria</taxon>
        <taxon>Syntrophobacterales</taxon>
        <taxon>Syntrophobacteraceae</taxon>
        <taxon>Syntrophobacter</taxon>
    </lineage>
</organism>
<dbReference type="InParanoid" id="A0LQQ5"/>
<dbReference type="SUPFAM" id="SSF46548">
    <property type="entry name" value="alpha-helical ferredoxin"/>
    <property type="match status" value="1"/>
</dbReference>
<dbReference type="Pfam" id="PF13534">
    <property type="entry name" value="Fer4_17"/>
    <property type="match status" value="1"/>
</dbReference>
<dbReference type="PANTHER" id="PTHR43255:SF1">
    <property type="entry name" value="IRON-SULFUR-BINDING OXIDOREDUCTASE FADF-RELATED"/>
    <property type="match status" value="1"/>
</dbReference>
<dbReference type="STRING" id="335543.Sfum_4092"/>
<evidence type="ECO:0000256" key="3">
    <source>
        <dbReference type="ARBA" id="ARBA00023002"/>
    </source>
</evidence>
<keyword evidence="8" id="KW-1185">Reference proteome</keyword>
<dbReference type="InterPro" id="IPR051460">
    <property type="entry name" value="HdrC_iron-sulfur_subunit"/>
</dbReference>
<dbReference type="PROSITE" id="PS00198">
    <property type="entry name" value="4FE4S_FER_1"/>
    <property type="match status" value="2"/>
</dbReference>
<dbReference type="AlphaFoldDB" id="A0LQQ5"/>
<sequence>MFLSRIFYEMREIMPIEISEKTVKRDFIEKISKLSGQDVYKCYQCGTCGGACPMSDHMDAVPRKIMRMAQFGMEEAVTGSKTFWTCASCHSCSVNCPRGIDLARVMEAIRLLTLRKNLNMVEVSGLPAETVEELPQIALVSCFRKLTS</sequence>
<protein>
    <submittedName>
        <fullName evidence="7">Heterodisulfide reductase subunit C-like</fullName>
    </submittedName>
</protein>
<dbReference type="InterPro" id="IPR017896">
    <property type="entry name" value="4Fe4S_Fe-S-bd"/>
</dbReference>
<dbReference type="InterPro" id="IPR009051">
    <property type="entry name" value="Helical_ferredxn"/>
</dbReference>
<evidence type="ECO:0000256" key="4">
    <source>
        <dbReference type="ARBA" id="ARBA00023004"/>
    </source>
</evidence>